<dbReference type="GO" id="GO:0071555">
    <property type="term" value="P:cell wall organization"/>
    <property type="evidence" value="ECO:0007669"/>
    <property type="project" value="UniProtKB-KW"/>
</dbReference>
<sequence>MLRLMLRLILRWLLLSLALVTLGITAGYWYLNDYLNTPLSGAGEPWVIDVESGSSLTKVAHQLADQGILKQPALFTAYARLTSQTSIRVGEYQLDAGDTPRTLLERLMSGKVIYYQITFPEGLNFKEWLSLIAGQPKLTQSLNELIVPVLLLLDLLTKLRFPNYPRQIAFFLP</sequence>
<keyword evidence="5" id="KW-0456">Lyase</keyword>
<dbReference type="InterPro" id="IPR003770">
    <property type="entry name" value="MLTG-like"/>
</dbReference>
<evidence type="ECO:0000256" key="3">
    <source>
        <dbReference type="ARBA" id="ARBA00022989"/>
    </source>
</evidence>
<evidence type="ECO:0000256" key="5">
    <source>
        <dbReference type="ARBA" id="ARBA00023239"/>
    </source>
</evidence>
<evidence type="ECO:0000256" key="2">
    <source>
        <dbReference type="ARBA" id="ARBA00022692"/>
    </source>
</evidence>
<keyword evidence="2 7" id="KW-0812">Transmembrane</keyword>
<dbReference type="Gene3D" id="3.30.1490.480">
    <property type="entry name" value="Endolytic murein transglycosylase"/>
    <property type="match status" value="1"/>
</dbReference>
<keyword evidence="4 7" id="KW-0472">Membrane</keyword>
<evidence type="ECO:0000256" key="7">
    <source>
        <dbReference type="SAM" id="Phobius"/>
    </source>
</evidence>
<evidence type="ECO:0000256" key="1">
    <source>
        <dbReference type="ARBA" id="ARBA00022475"/>
    </source>
</evidence>
<proteinExistence type="predicted"/>
<comment type="caution">
    <text evidence="8">The sequence shown here is derived from an EMBL/GenBank/DDBJ whole genome shotgun (WGS) entry which is preliminary data.</text>
</comment>
<protein>
    <recommendedName>
        <fullName evidence="9">Aminodeoxychorismate lyase</fullName>
    </recommendedName>
</protein>
<organism evidence="8">
    <name type="scientific">marine sediment metagenome</name>
    <dbReference type="NCBI Taxonomy" id="412755"/>
    <lineage>
        <taxon>unclassified sequences</taxon>
        <taxon>metagenomes</taxon>
        <taxon>ecological metagenomes</taxon>
    </lineage>
</organism>
<reference evidence="8" key="1">
    <citation type="journal article" date="2015" name="Nature">
        <title>Complex archaea that bridge the gap between prokaryotes and eukaryotes.</title>
        <authorList>
            <person name="Spang A."/>
            <person name="Saw J.H."/>
            <person name="Jorgensen S.L."/>
            <person name="Zaremba-Niedzwiedzka K."/>
            <person name="Martijn J."/>
            <person name="Lind A.E."/>
            <person name="van Eijk R."/>
            <person name="Schleper C."/>
            <person name="Guy L."/>
            <person name="Ettema T.J."/>
        </authorList>
    </citation>
    <scope>NUCLEOTIDE SEQUENCE</scope>
</reference>
<feature type="transmembrane region" description="Helical" evidence="7">
    <location>
        <begin position="12"/>
        <end position="31"/>
    </location>
</feature>
<gene>
    <name evidence="8" type="ORF">LCGC14_2826210</name>
</gene>
<keyword evidence="6" id="KW-0961">Cell wall biogenesis/degradation</keyword>
<keyword evidence="1" id="KW-1003">Cell membrane</keyword>
<keyword evidence="3 7" id="KW-1133">Transmembrane helix</keyword>
<evidence type="ECO:0000256" key="6">
    <source>
        <dbReference type="ARBA" id="ARBA00023316"/>
    </source>
</evidence>
<name>A0A0F8YFG7_9ZZZZ</name>
<dbReference type="GO" id="GO:0016829">
    <property type="term" value="F:lyase activity"/>
    <property type="evidence" value="ECO:0007669"/>
    <property type="project" value="UniProtKB-KW"/>
</dbReference>
<dbReference type="Pfam" id="PF02618">
    <property type="entry name" value="YceG"/>
    <property type="match status" value="1"/>
</dbReference>
<accession>A0A0F8YFG7</accession>
<evidence type="ECO:0008006" key="9">
    <source>
        <dbReference type="Google" id="ProtNLM"/>
    </source>
</evidence>
<dbReference type="PANTHER" id="PTHR30518">
    <property type="entry name" value="ENDOLYTIC MUREIN TRANSGLYCOSYLASE"/>
    <property type="match status" value="1"/>
</dbReference>
<dbReference type="EMBL" id="LAZR01053708">
    <property type="protein sequence ID" value="KKK80167.1"/>
    <property type="molecule type" value="Genomic_DNA"/>
</dbReference>
<dbReference type="PANTHER" id="PTHR30518:SF2">
    <property type="entry name" value="ENDOLYTIC MUREIN TRANSGLYCOSYLASE"/>
    <property type="match status" value="1"/>
</dbReference>
<evidence type="ECO:0000256" key="4">
    <source>
        <dbReference type="ARBA" id="ARBA00023136"/>
    </source>
</evidence>
<dbReference type="AlphaFoldDB" id="A0A0F8YFG7"/>
<evidence type="ECO:0000313" key="8">
    <source>
        <dbReference type="EMBL" id="KKK80167.1"/>
    </source>
</evidence>